<reference evidence="3" key="1">
    <citation type="submission" date="2016-10" db="EMBL/GenBank/DDBJ databases">
        <authorList>
            <person name="Varghese N."/>
            <person name="Submissions S."/>
        </authorList>
    </citation>
    <scope>NUCLEOTIDE SEQUENCE [LARGE SCALE GENOMIC DNA]</scope>
    <source>
        <strain evidence="3">DSM 26893</strain>
    </source>
</reference>
<sequence>MRWARGVGAALLWLALLPFALYALRFGFDGLRAPLPDHYLFQPETFANAPMSAHMTLGAALTLLAPLQIFTAHRANRLHRRSGPVVVALTAITAVAGLTFIALRGTIGGPNMSAGFTLYGGLMLIAALATARFAARDRARHRRWALRLVVLAVASWIFRVHYGIWYAATAGWGSNEALTGPFDRIQVWAFFLPYLALLEWKFARERRATPAARP</sequence>
<dbReference type="RefSeq" id="WP_091845296.1">
    <property type="nucleotide sequence ID" value="NZ_FOCM01000004.1"/>
</dbReference>
<organism evidence="2 3">
    <name type="scientific">Palleronia pelagia</name>
    <dbReference type="NCBI Taxonomy" id="387096"/>
    <lineage>
        <taxon>Bacteria</taxon>
        <taxon>Pseudomonadati</taxon>
        <taxon>Pseudomonadota</taxon>
        <taxon>Alphaproteobacteria</taxon>
        <taxon>Rhodobacterales</taxon>
        <taxon>Roseobacteraceae</taxon>
        <taxon>Palleronia</taxon>
    </lineage>
</organism>
<dbReference type="EMBL" id="FOCM01000004">
    <property type="protein sequence ID" value="SEN42037.1"/>
    <property type="molecule type" value="Genomic_DNA"/>
</dbReference>
<dbReference type="AlphaFoldDB" id="A0A1H8GEY3"/>
<keyword evidence="1" id="KW-0812">Transmembrane</keyword>
<dbReference type="Proteomes" id="UP000199372">
    <property type="component" value="Unassembled WGS sequence"/>
</dbReference>
<keyword evidence="3" id="KW-1185">Reference proteome</keyword>
<feature type="transmembrane region" description="Helical" evidence="1">
    <location>
        <begin position="185"/>
        <end position="203"/>
    </location>
</feature>
<keyword evidence="1" id="KW-0472">Membrane</keyword>
<accession>A0A1H8GEY3</accession>
<feature type="transmembrane region" description="Helical" evidence="1">
    <location>
        <begin position="116"/>
        <end position="135"/>
    </location>
</feature>
<evidence type="ECO:0000313" key="2">
    <source>
        <dbReference type="EMBL" id="SEN42037.1"/>
    </source>
</evidence>
<protein>
    <submittedName>
        <fullName evidence="2">Predicted membrane protein</fullName>
    </submittedName>
</protein>
<proteinExistence type="predicted"/>
<name>A0A1H8GEY3_9RHOB</name>
<feature type="transmembrane region" description="Helical" evidence="1">
    <location>
        <begin position="49"/>
        <end position="70"/>
    </location>
</feature>
<feature type="transmembrane region" description="Helical" evidence="1">
    <location>
        <begin position="144"/>
        <end position="165"/>
    </location>
</feature>
<evidence type="ECO:0000256" key="1">
    <source>
        <dbReference type="SAM" id="Phobius"/>
    </source>
</evidence>
<keyword evidence="1" id="KW-1133">Transmembrane helix</keyword>
<feature type="transmembrane region" description="Helical" evidence="1">
    <location>
        <begin position="82"/>
        <end position="104"/>
    </location>
</feature>
<gene>
    <name evidence="2" type="ORF">SAMN04488011_10438</name>
</gene>
<evidence type="ECO:0000313" key="3">
    <source>
        <dbReference type="Proteomes" id="UP000199372"/>
    </source>
</evidence>
<dbReference type="OrthoDB" id="8759010at2"/>